<keyword evidence="2" id="KW-0238">DNA-binding</keyword>
<sequence>MPDVYEQPLNERTGSVLNRFQLPTDVVFLIVLWRLRMKLSLRDLTEILLLRGLVFSHEAIRDWEAKLAPLLTDALRQRRRGKAGRSWYTDETYIKVGGRWQYLYRTIDRDGNLVDVYLSETRDQKAAEALFRSAVAVIGTTPDKVTTDKHASYPPALDEVFCDDVEHRTSKYLNNHLEQDHRGVKGRYQPMRGFQTHTSAARICRAHDEVRDFFRPATRRKEHVTAARRRVIYVQRVAALRDMLAVA</sequence>
<reference evidence="5 6" key="1">
    <citation type="submission" date="2013-08" db="EMBL/GenBank/DDBJ databases">
        <title>The genome sequence of Skermanella stibiiresistens.</title>
        <authorList>
            <person name="Zhu W."/>
            <person name="Wang G."/>
        </authorList>
    </citation>
    <scope>NUCLEOTIDE SEQUENCE [LARGE SCALE GENOMIC DNA]</scope>
    <source>
        <strain evidence="5 6">SB22</strain>
    </source>
</reference>
<evidence type="ECO:0000256" key="3">
    <source>
        <dbReference type="ARBA" id="ARBA00023172"/>
    </source>
</evidence>
<dbReference type="GO" id="GO:0006310">
    <property type="term" value="P:DNA recombination"/>
    <property type="evidence" value="ECO:0007669"/>
    <property type="project" value="UniProtKB-KW"/>
</dbReference>
<dbReference type="RefSeq" id="WP_037461667.1">
    <property type="nucleotide sequence ID" value="NZ_AVFL01000061.1"/>
</dbReference>
<feature type="domain" description="DDE" evidence="4">
    <location>
        <begin position="85"/>
        <end position="214"/>
    </location>
</feature>
<proteinExistence type="predicted"/>
<dbReference type="NCBIfam" id="NF033587">
    <property type="entry name" value="transpos_IS6"/>
    <property type="match status" value="1"/>
</dbReference>
<dbReference type="GO" id="GO:0032196">
    <property type="term" value="P:transposition"/>
    <property type="evidence" value="ECO:0007669"/>
    <property type="project" value="UniProtKB-KW"/>
</dbReference>
<evidence type="ECO:0000259" key="4">
    <source>
        <dbReference type="Pfam" id="PF13610"/>
    </source>
</evidence>
<dbReference type="STRING" id="1385369.N825_32300"/>
<dbReference type="PANTHER" id="PTHR35528">
    <property type="entry name" value="BLL1675 PROTEIN"/>
    <property type="match status" value="1"/>
</dbReference>
<comment type="caution">
    <text evidence="5">The sequence shown here is derived from an EMBL/GenBank/DDBJ whole genome shotgun (WGS) entry which is preliminary data.</text>
</comment>
<dbReference type="EMBL" id="AVFL01000061">
    <property type="protein sequence ID" value="EWY35893.1"/>
    <property type="molecule type" value="Genomic_DNA"/>
</dbReference>
<organism evidence="5 6">
    <name type="scientific">Skermanella stibiiresistens SB22</name>
    <dbReference type="NCBI Taxonomy" id="1385369"/>
    <lineage>
        <taxon>Bacteria</taxon>
        <taxon>Pseudomonadati</taxon>
        <taxon>Pseudomonadota</taxon>
        <taxon>Alphaproteobacteria</taxon>
        <taxon>Rhodospirillales</taxon>
        <taxon>Azospirillaceae</taxon>
        <taxon>Skermanella</taxon>
    </lineage>
</organism>
<keyword evidence="3" id="KW-0233">DNA recombination</keyword>
<accession>W9GWN0</accession>
<dbReference type="PANTHER" id="PTHR35528:SF3">
    <property type="entry name" value="BLL1675 PROTEIN"/>
    <property type="match status" value="1"/>
</dbReference>
<dbReference type="InterPro" id="IPR032874">
    <property type="entry name" value="DDE_dom"/>
</dbReference>
<dbReference type="Proteomes" id="UP000019486">
    <property type="component" value="Unassembled WGS sequence"/>
</dbReference>
<name>W9GWN0_9PROT</name>
<gene>
    <name evidence="5" type="ORF">N825_32300</name>
</gene>
<evidence type="ECO:0000313" key="6">
    <source>
        <dbReference type="Proteomes" id="UP000019486"/>
    </source>
</evidence>
<keyword evidence="1" id="KW-0815">Transposition</keyword>
<evidence type="ECO:0000313" key="5">
    <source>
        <dbReference type="EMBL" id="EWY35893.1"/>
    </source>
</evidence>
<evidence type="ECO:0000256" key="1">
    <source>
        <dbReference type="ARBA" id="ARBA00022578"/>
    </source>
</evidence>
<dbReference type="GO" id="GO:0003677">
    <property type="term" value="F:DNA binding"/>
    <property type="evidence" value="ECO:0007669"/>
    <property type="project" value="UniProtKB-KW"/>
</dbReference>
<dbReference type="PATRIC" id="fig|1385369.3.peg.7039"/>
<dbReference type="InterPro" id="IPR047930">
    <property type="entry name" value="Transpos_IS6"/>
</dbReference>
<keyword evidence="6" id="KW-1185">Reference proteome</keyword>
<dbReference type="AlphaFoldDB" id="W9GWN0"/>
<protein>
    <submittedName>
        <fullName evidence="5">Integrase</fullName>
    </submittedName>
</protein>
<dbReference type="Pfam" id="PF13610">
    <property type="entry name" value="DDE_Tnp_IS240"/>
    <property type="match status" value="1"/>
</dbReference>
<evidence type="ECO:0000256" key="2">
    <source>
        <dbReference type="ARBA" id="ARBA00023125"/>
    </source>
</evidence>
<dbReference type="InterPro" id="IPR052183">
    <property type="entry name" value="IS_Transposase"/>
</dbReference>